<dbReference type="InterPro" id="IPR047817">
    <property type="entry name" value="ABC2_TM_bact-type"/>
</dbReference>
<keyword evidence="11" id="KW-1185">Reference proteome</keyword>
<evidence type="ECO:0000256" key="5">
    <source>
        <dbReference type="ARBA" id="ARBA00022692"/>
    </source>
</evidence>
<evidence type="ECO:0000256" key="8">
    <source>
        <dbReference type="RuleBase" id="RU361157"/>
    </source>
</evidence>
<reference evidence="10 11" key="1">
    <citation type="submission" date="2017-08" db="EMBL/GenBank/DDBJ databases">
        <title>Complete Genome Sequence of Bacillus kochii Oregon-R-modENCODE STRAIN BDGP4, isolated from Drosophila melanogaster gut.</title>
        <authorList>
            <person name="Wan K.H."/>
            <person name="Yu C."/>
            <person name="Park S."/>
            <person name="Hammonds A.S."/>
            <person name="Booth B.W."/>
            <person name="Celniker S.E."/>
        </authorList>
    </citation>
    <scope>NUCLEOTIDE SEQUENCE [LARGE SCALE GENOMIC DNA]</scope>
    <source>
        <strain evidence="10 11">BDGP4</strain>
    </source>
</reference>
<dbReference type="AlphaFoldDB" id="A0A248TJ50"/>
<keyword evidence="3 8" id="KW-0813">Transport</keyword>
<feature type="transmembrane region" description="Helical" evidence="8">
    <location>
        <begin position="162"/>
        <end position="182"/>
    </location>
</feature>
<keyword evidence="7 8" id="KW-0472">Membrane</keyword>
<dbReference type="GO" id="GO:0005886">
    <property type="term" value="C:plasma membrane"/>
    <property type="evidence" value="ECO:0007669"/>
    <property type="project" value="UniProtKB-SubCell"/>
</dbReference>
<dbReference type="PANTHER" id="PTHR30413:SF10">
    <property type="entry name" value="CAPSULE POLYSACCHARIDE EXPORT INNER-MEMBRANE PROTEIN CTRC"/>
    <property type="match status" value="1"/>
</dbReference>
<dbReference type="RefSeq" id="WP_095371803.1">
    <property type="nucleotide sequence ID" value="NZ_CP022983.1"/>
</dbReference>
<name>A0A248TJ50_9BACI</name>
<dbReference type="PANTHER" id="PTHR30413">
    <property type="entry name" value="INNER MEMBRANE TRANSPORT PERMEASE"/>
    <property type="match status" value="1"/>
</dbReference>
<dbReference type="Pfam" id="PF01061">
    <property type="entry name" value="ABC2_membrane"/>
    <property type="match status" value="1"/>
</dbReference>
<organism evidence="10 11">
    <name type="scientific">Cytobacillus kochii</name>
    <dbReference type="NCBI Taxonomy" id="859143"/>
    <lineage>
        <taxon>Bacteria</taxon>
        <taxon>Bacillati</taxon>
        <taxon>Bacillota</taxon>
        <taxon>Bacilli</taxon>
        <taxon>Bacillales</taxon>
        <taxon>Bacillaceae</taxon>
        <taxon>Cytobacillus</taxon>
    </lineage>
</organism>
<protein>
    <recommendedName>
        <fullName evidence="8">Transport permease protein</fullName>
    </recommendedName>
</protein>
<evidence type="ECO:0000256" key="6">
    <source>
        <dbReference type="ARBA" id="ARBA00022989"/>
    </source>
</evidence>
<sequence length="277" mass="32617">MRSVVTVLKEQIKSFYLVRRLSVYEMKSANRNNYLGILWEIINPMIQIAIYWFVFGYGIFRSVGRPDVNIGDEVYIPYFSWMLSGIVVWFFISQSITMGSKSVYSRIKMVSKMSFPMSVIPTYVIFAKLYQHLMLLVIVLIMFQFMGYPISVYYIQLPYMMLATLIFLVALSLITSTISTIVRDFQMAIQSVVRILIYVSPFLWPPYELEPEIVPTLMQLNPIYYLAEGYRATILGLNWYPFVNWEYSLYFWGITILLFVVGSILHVKFRDRFVDFL</sequence>
<dbReference type="GO" id="GO:0140359">
    <property type="term" value="F:ABC-type transporter activity"/>
    <property type="evidence" value="ECO:0007669"/>
    <property type="project" value="InterPro"/>
</dbReference>
<evidence type="ECO:0000259" key="9">
    <source>
        <dbReference type="PROSITE" id="PS51012"/>
    </source>
</evidence>
<keyword evidence="6 8" id="KW-1133">Transmembrane helix</keyword>
<dbReference type="GO" id="GO:0015920">
    <property type="term" value="P:lipopolysaccharide transport"/>
    <property type="evidence" value="ECO:0007669"/>
    <property type="project" value="TreeGrafter"/>
</dbReference>
<comment type="subcellular location">
    <subcellularLocation>
        <location evidence="1 8">Cell membrane</location>
        <topology evidence="1 8">Multi-pass membrane protein</topology>
    </subcellularLocation>
</comment>
<feature type="domain" description="ABC transmembrane type-2" evidence="9">
    <location>
        <begin position="35"/>
        <end position="269"/>
    </location>
</feature>
<evidence type="ECO:0000256" key="3">
    <source>
        <dbReference type="ARBA" id="ARBA00022448"/>
    </source>
</evidence>
<evidence type="ECO:0000256" key="2">
    <source>
        <dbReference type="ARBA" id="ARBA00007783"/>
    </source>
</evidence>
<feature type="transmembrane region" description="Helical" evidence="8">
    <location>
        <begin position="136"/>
        <end position="155"/>
    </location>
</feature>
<feature type="transmembrane region" description="Helical" evidence="8">
    <location>
        <begin position="74"/>
        <end position="92"/>
    </location>
</feature>
<dbReference type="KEGG" id="bko:CKF48_13410"/>
<dbReference type="PROSITE" id="PS51012">
    <property type="entry name" value="ABC_TM2"/>
    <property type="match status" value="1"/>
</dbReference>
<evidence type="ECO:0000256" key="7">
    <source>
        <dbReference type="ARBA" id="ARBA00023136"/>
    </source>
</evidence>
<evidence type="ECO:0000313" key="10">
    <source>
        <dbReference type="EMBL" id="ASV68233.1"/>
    </source>
</evidence>
<dbReference type="EMBL" id="CP022983">
    <property type="protein sequence ID" value="ASV68233.1"/>
    <property type="molecule type" value="Genomic_DNA"/>
</dbReference>
<dbReference type="Proteomes" id="UP000215137">
    <property type="component" value="Chromosome"/>
</dbReference>
<keyword evidence="5 8" id="KW-0812">Transmembrane</keyword>
<evidence type="ECO:0000313" key="11">
    <source>
        <dbReference type="Proteomes" id="UP000215137"/>
    </source>
</evidence>
<proteinExistence type="inferred from homology"/>
<gene>
    <name evidence="10" type="ORF">CKF48_13410</name>
</gene>
<evidence type="ECO:0000256" key="1">
    <source>
        <dbReference type="ARBA" id="ARBA00004651"/>
    </source>
</evidence>
<accession>A0A248TJ50</accession>
<comment type="caution">
    <text evidence="8">Lacks conserved residue(s) required for the propagation of feature annotation.</text>
</comment>
<feature type="transmembrane region" description="Helical" evidence="8">
    <location>
        <begin position="34"/>
        <end position="54"/>
    </location>
</feature>
<dbReference type="OrthoDB" id="9794365at2"/>
<feature type="transmembrane region" description="Helical" evidence="8">
    <location>
        <begin position="249"/>
        <end position="267"/>
    </location>
</feature>
<comment type="similarity">
    <text evidence="2 8">Belongs to the ABC-2 integral membrane protein family.</text>
</comment>
<keyword evidence="4 8" id="KW-1003">Cell membrane</keyword>
<dbReference type="InterPro" id="IPR013525">
    <property type="entry name" value="ABC2_TM"/>
</dbReference>
<evidence type="ECO:0000256" key="4">
    <source>
        <dbReference type="ARBA" id="ARBA00022475"/>
    </source>
</evidence>